<feature type="region of interest" description="Disordered" evidence="1">
    <location>
        <begin position="264"/>
        <end position="306"/>
    </location>
</feature>
<dbReference type="STRING" id="54.SAMN02745121_06502"/>
<feature type="compositionally biased region" description="Pro residues" evidence="1">
    <location>
        <begin position="164"/>
        <end position="189"/>
    </location>
</feature>
<evidence type="ECO:0000256" key="1">
    <source>
        <dbReference type="SAM" id="MobiDB-lite"/>
    </source>
</evidence>
<feature type="compositionally biased region" description="Low complexity" evidence="1">
    <location>
        <begin position="264"/>
        <end position="276"/>
    </location>
</feature>
<proteinExistence type="predicted"/>
<dbReference type="EMBL" id="FOMX01000025">
    <property type="protein sequence ID" value="SFF01136.1"/>
    <property type="molecule type" value="Genomic_DNA"/>
</dbReference>
<organism evidence="2 3">
    <name type="scientific">Nannocystis exedens</name>
    <dbReference type="NCBI Taxonomy" id="54"/>
    <lineage>
        <taxon>Bacteria</taxon>
        <taxon>Pseudomonadati</taxon>
        <taxon>Myxococcota</taxon>
        <taxon>Polyangia</taxon>
        <taxon>Nannocystales</taxon>
        <taxon>Nannocystaceae</taxon>
        <taxon>Nannocystis</taxon>
    </lineage>
</organism>
<keyword evidence="3" id="KW-1185">Reference proteome</keyword>
<dbReference type="AlphaFoldDB" id="A0A1I2F997"/>
<gene>
    <name evidence="2" type="ORF">SAMN02745121_06502</name>
</gene>
<sequence length="687" mass="71513">MTTEFFSIRNMFSGTWLKGHVFEDSAVPPAPAVDPSGPDEPATAAPCPGGQVTRPPALSPASSGPFPRPPAASPASSGPFPRPPAASPASSGPFPRPPAVPAYPSGQVARLSGPAYPSGQVARLSGPACPSSPIARPPAVPACPSGQVARPSVVLYPQDHAARPPEPPGGRPSPAPRPPAVPTCPPGQAPRPAAVIYPAGQVPRPPAAPAYPAAQADRSPAASEGPSGRPARLEVPACPPGQVARSTAPAAQVASPPAVLYPATPTSLSSASTCPSGQVAPSPAAARVDGPPEREPASGPPPRSQRWRVRWAALLALSAGCQGRACDCADPQADDVSRYAARAGTTARSDMPPWAGPEDQPASAALTGGRPRPPAQPLDAFTMIDPTELRHRLWTEPPPPFYVPPTAERTAAFEALMRGLLAAPTPEPEALGELAWAAGYEVHAWYVSGQRLLAAVEPRTQQTGGGAYLVRVADDAAAAAERPVILQAPHAFHDLGTERIALALALRGDGWPRALFVNTVHRYLDTDGQRRERDAAPADPCHNPQHLFSIATAAALDVMPRAEVVQLHGFSEDDDPLGPAAVVSAGDRVAATARTREVAQRLRGALGIEVAVFPDDRTRLGATSNAQGRLVRARGGVARFVHLELSHELRRRIQRDARALANLAEALRPDLRDPDEILGLGPPERPL</sequence>
<feature type="region of interest" description="Disordered" evidence="1">
    <location>
        <begin position="151"/>
        <end position="250"/>
    </location>
</feature>
<evidence type="ECO:0000313" key="2">
    <source>
        <dbReference type="EMBL" id="SFF01136.1"/>
    </source>
</evidence>
<dbReference type="Proteomes" id="UP000199400">
    <property type="component" value="Unassembled WGS sequence"/>
</dbReference>
<feature type="region of interest" description="Disordered" evidence="1">
    <location>
        <begin position="344"/>
        <end position="377"/>
    </location>
</feature>
<reference evidence="3" key="1">
    <citation type="submission" date="2016-10" db="EMBL/GenBank/DDBJ databases">
        <authorList>
            <person name="Varghese N."/>
            <person name="Submissions S."/>
        </authorList>
    </citation>
    <scope>NUCLEOTIDE SEQUENCE [LARGE SCALE GENOMIC DNA]</scope>
    <source>
        <strain evidence="3">ATCC 25963</strain>
    </source>
</reference>
<feature type="region of interest" description="Disordered" evidence="1">
    <location>
        <begin position="25"/>
        <end position="106"/>
    </location>
</feature>
<accession>A0A1I2F997</accession>
<evidence type="ECO:0000313" key="3">
    <source>
        <dbReference type="Proteomes" id="UP000199400"/>
    </source>
</evidence>
<name>A0A1I2F997_9BACT</name>
<protein>
    <submittedName>
        <fullName evidence="2">Uncharacterized protein</fullName>
    </submittedName>
</protein>